<organism evidence="3 4">
    <name type="scientific">Anguilla anguilla</name>
    <name type="common">European freshwater eel</name>
    <name type="synonym">Muraena anguilla</name>
    <dbReference type="NCBI Taxonomy" id="7936"/>
    <lineage>
        <taxon>Eukaryota</taxon>
        <taxon>Metazoa</taxon>
        <taxon>Chordata</taxon>
        <taxon>Craniata</taxon>
        <taxon>Vertebrata</taxon>
        <taxon>Euteleostomi</taxon>
        <taxon>Actinopterygii</taxon>
        <taxon>Neopterygii</taxon>
        <taxon>Teleostei</taxon>
        <taxon>Anguilliformes</taxon>
        <taxon>Anguillidae</taxon>
        <taxon>Anguilla</taxon>
    </lineage>
</organism>
<dbReference type="InterPro" id="IPR028002">
    <property type="entry name" value="Myb_DNA-bind_5"/>
</dbReference>
<feature type="region of interest" description="Disordered" evidence="1">
    <location>
        <begin position="131"/>
        <end position="182"/>
    </location>
</feature>
<sequence length="339" mass="37799">MSASSYSPNSGIRFKRRKARFTFSEVHILLDEVRKNRHIVVGKFNRGVPTEVKKHTWAAITACINEIGECQREVIEVIKKWSDLKCDTKRKVAAIRAGAVPYRGMNSYLSRELSPIENIVHQILELDGKRGRLPTSDRNVYSGTGCREEEEGDEEEEEEAVTLGIPSSSVDNSNNGDTSHSPFEMQYEISYEDQELQLMDSDEEYQERALPPPNLPEDEHHPASLGHVTASATTSHPASSSSSSSGARKQSQPALSAQDKIAHCTALSIQEQHNTNVLLETVSRSLELLSESVQQLAETQQEFVHDSLQLQRETVHILRDFATGALALMHDKLNGRPAL</sequence>
<accession>A0A9D3M7U4</accession>
<protein>
    <recommendedName>
        <fullName evidence="2">Myb/SANT-like DNA-binding domain-containing protein</fullName>
    </recommendedName>
</protein>
<name>A0A9D3M7U4_ANGAN</name>
<dbReference type="AlphaFoldDB" id="A0A9D3M7U4"/>
<feature type="compositionally biased region" description="Polar residues" evidence="1">
    <location>
        <begin position="246"/>
        <end position="255"/>
    </location>
</feature>
<dbReference type="Proteomes" id="UP001044222">
    <property type="component" value="Chromosome 8"/>
</dbReference>
<feature type="domain" description="Myb/SANT-like DNA-binding" evidence="2">
    <location>
        <begin position="17"/>
        <end position="93"/>
    </location>
</feature>
<evidence type="ECO:0000313" key="3">
    <source>
        <dbReference type="EMBL" id="KAG5844069.1"/>
    </source>
</evidence>
<keyword evidence="4" id="KW-1185">Reference proteome</keyword>
<dbReference type="PANTHER" id="PTHR23098">
    <property type="entry name" value="AGAP001331-PA-RELATED"/>
    <property type="match status" value="1"/>
</dbReference>
<dbReference type="OrthoDB" id="8730579at2759"/>
<feature type="compositionally biased region" description="Polar residues" evidence="1">
    <location>
        <begin position="165"/>
        <end position="181"/>
    </location>
</feature>
<evidence type="ECO:0000259" key="2">
    <source>
        <dbReference type="Pfam" id="PF13873"/>
    </source>
</evidence>
<comment type="caution">
    <text evidence="3">The sequence shown here is derived from an EMBL/GenBank/DDBJ whole genome shotgun (WGS) entry which is preliminary data.</text>
</comment>
<gene>
    <name evidence="3" type="ORF">ANANG_G00157520</name>
</gene>
<feature type="compositionally biased region" description="Acidic residues" evidence="1">
    <location>
        <begin position="148"/>
        <end position="160"/>
    </location>
</feature>
<dbReference type="Pfam" id="PF13873">
    <property type="entry name" value="Myb_DNA-bind_5"/>
    <property type="match status" value="1"/>
</dbReference>
<evidence type="ECO:0000256" key="1">
    <source>
        <dbReference type="SAM" id="MobiDB-lite"/>
    </source>
</evidence>
<dbReference type="GO" id="GO:0005634">
    <property type="term" value="C:nucleus"/>
    <property type="evidence" value="ECO:0007669"/>
    <property type="project" value="TreeGrafter"/>
</dbReference>
<dbReference type="EMBL" id="JAFIRN010000008">
    <property type="protein sequence ID" value="KAG5844069.1"/>
    <property type="molecule type" value="Genomic_DNA"/>
</dbReference>
<feature type="compositionally biased region" description="Low complexity" evidence="1">
    <location>
        <begin position="229"/>
        <end position="245"/>
    </location>
</feature>
<proteinExistence type="predicted"/>
<feature type="region of interest" description="Disordered" evidence="1">
    <location>
        <begin position="201"/>
        <end position="257"/>
    </location>
</feature>
<dbReference type="PANTHER" id="PTHR23098:SF3">
    <property type="entry name" value="MYB-RELATED TRANSCRIPTION FACTOR, PARTNER OF PROFILIN"/>
    <property type="match status" value="1"/>
</dbReference>
<reference evidence="3" key="1">
    <citation type="submission" date="2021-01" db="EMBL/GenBank/DDBJ databases">
        <title>A chromosome-scale assembly of European eel, Anguilla anguilla.</title>
        <authorList>
            <person name="Henkel C."/>
            <person name="Jong-Raadsen S.A."/>
            <person name="Dufour S."/>
            <person name="Weltzien F.-A."/>
            <person name="Palstra A.P."/>
            <person name="Pelster B."/>
            <person name="Spaink H.P."/>
            <person name="Van Den Thillart G.E."/>
            <person name="Jansen H."/>
            <person name="Zahm M."/>
            <person name="Klopp C."/>
            <person name="Cedric C."/>
            <person name="Louis A."/>
            <person name="Berthelot C."/>
            <person name="Parey E."/>
            <person name="Roest Crollius H."/>
            <person name="Montfort J."/>
            <person name="Robinson-Rechavi M."/>
            <person name="Bucao C."/>
            <person name="Bouchez O."/>
            <person name="Gislard M."/>
            <person name="Lluch J."/>
            <person name="Milhes M."/>
            <person name="Lampietro C."/>
            <person name="Lopez Roques C."/>
            <person name="Donnadieu C."/>
            <person name="Braasch I."/>
            <person name="Desvignes T."/>
            <person name="Postlethwait J."/>
            <person name="Bobe J."/>
            <person name="Guiguen Y."/>
            <person name="Dirks R."/>
        </authorList>
    </citation>
    <scope>NUCLEOTIDE SEQUENCE</scope>
    <source>
        <strain evidence="3">Tag_6206</strain>
        <tissue evidence="3">Liver</tissue>
    </source>
</reference>
<dbReference type="OMA" id="MQYEIPP"/>
<evidence type="ECO:0000313" key="4">
    <source>
        <dbReference type="Proteomes" id="UP001044222"/>
    </source>
</evidence>